<evidence type="ECO:0000256" key="9">
    <source>
        <dbReference type="ARBA" id="ARBA00048090"/>
    </source>
</evidence>
<protein>
    <recommendedName>
        <fullName evidence="3 10">Gluconokinase</fullName>
        <ecNumber evidence="3 10">2.7.1.12</ecNumber>
    </recommendedName>
</protein>
<dbReference type="CDD" id="cd02021">
    <property type="entry name" value="GntK"/>
    <property type="match status" value="1"/>
</dbReference>
<keyword evidence="6 10" id="KW-0418">Kinase</keyword>
<comment type="caution">
    <text evidence="11">The sequence shown here is derived from an EMBL/GenBank/DDBJ whole genome shotgun (WGS) entry which is preliminary data.</text>
</comment>
<keyword evidence="5 10" id="KW-0547">Nucleotide-binding</keyword>
<dbReference type="Gene3D" id="3.40.50.300">
    <property type="entry name" value="P-loop containing nucleotide triphosphate hydrolases"/>
    <property type="match status" value="1"/>
</dbReference>
<gene>
    <name evidence="11" type="ORF">MYP_3721</name>
</gene>
<keyword evidence="8" id="KW-0311">Gluconate utilization</keyword>
<dbReference type="GO" id="GO:0046316">
    <property type="term" value="F:gluconokinase activity"/>
    <property type="evidence" value="ECO:0007669"/>
    <property type="project" value="UniProtKB-EC"/>
</dbReference>
<dbReference type="EMBL" id="BBLT01000008">
    <property type="protein sequence ID" value="GAL86492.1"/>
    <property type="molecule type" value="Genomic_DNA"/>
</dbReference>
<dbReference type="InterPro" id="IPR006001">
    <property type="entry name" value="Therm_gnt_kin"/>
</dbReference>
<evidence type="ECO:0000256" key="1">
    <source>
        <dbReference type="ARBA" id="ARBA00004761"/>
    </source>
</evidence>
<dbReference type="eggNOG" id="COG3265">
    <property type="taxonomic scope" value="Bacteria"/>
</dbReference>
<dbReference type="SUPFAM" id="SSF52540">
    <property type="entry name" value="P-loop containing nucleoside triphosphate hydrolases"/>
    <property type="match status" value="1"/>
</dbReference>
<dbReference type="PANTHER" id="PTHR43442:SF3">
    <property type="entry name" value="GLUCONOKINASE-RELATED"/>
    <property type="match status" value="1"/>
</dbReference>
<comment type="pathway">
    <text evidence="1">Carbohydrate acid metabolism.</text>
</comment>
<keyword evidence="4 10" id="KW-0808">Transferase</keyword>
<sequence>MGVSGCGKTTIGQLLSSHLNLPFFDGDNFHPEINIKKMSSGIPLTDEDRLPWLTSLSENLTKWELTGGAVLACSALKEYYRQILLSSQIPVTWVFLDGNMDIIKQRLDSREGHYMPSTLLSSQFGLLERPQYGIHVNISSTPELIVQEILKKLKA</sequence>
<dbReference type="InterPro" id="IPR027417">
    <property type="entry name" value="P-loop_NTPase"/>
</dbReference>
<dbReference type="GO" id="GO:0019521">
    <property type="term" value="P:D-gluconate metabolic process"/>
    <property type="evidence" value="ECO:0007669"/>
    <property type="project" value="UniProtKB-KW"/>
</dbReference>
<evidence type="ECO:0000256" key="8">
    <source>
        <dbReference type="ARBA" id="ARBA00023064"/>
    </source>
</evidence>
<dbReference type="GO" id="GO:0005737">
    <property type="term" value="C:cytoplasm"/>
    <property type="evidence" value="ECO:0007669"/>
    <property type="project" value="TreeGrafter"/>
</dbReference>
<evidence type="ECO:0000256" key="5">
    <source>
        <dbReference type="ARBA" id="ARBA00022741"/>
    </source>
</evidence>
<dbReference type="PANTHER" id="PTHR43442">
    <property type="entry name" value="GLUCONOKINASE-RELATED"/>
    <property type="match status" value="1"/>
</dbReference>
<keyword evidence="12" id="KW-1185">Reference proteome</keyword>
<keyword evidence="7 10" id="KW-0067">ATP-binding</keyword>
<dbReference type="RefSeq" id="WP_231570069.1">
    <property type="nucleotide sequence ID" value="NZ_BBLT01000008.1"/>
</dbReference>
<evidence type="ECO:0000256" key="10">
    <source>
        <dbReference type="RuleBase" id="RU363066"/>
    </source>
</evidence>
<dbReference type="FunFam" id="3.40.50.300:FF:000522">
    <property type="entry name" value="Gluconokinase"/>
    <property type="match status" value="1"/>
</dbReference>
<name>A0A098LJB9_9BACT</name>
<organism evidence="11 12">
    <name type="scientific">Sporocytophaga myxococcoides</name>
    <dbReference type="NCBI Taxonomy" id="153721"/>
    <lineage>
        <taxon>Bacteria</taxon>
        <taxon>Pseudomonadati</taxon>
        <taxon>Bacteroidota</taxon>
        <taxon>Cytophagia</taxon>
        <taxon>Cytophagales</taxon>
        <taxon>Cytophagaceae</taxon>
        <taxon>Sporocytophaga</taxon>
    </lineage>
</organism>
<evidence type="ECO:0000313" key="11">
    <source>
        <dbReference type="EMBL" id="GAL86492.1"/>
    </source>
</evidence>
<dbReference type="EC" id="2.7.1.12" evidence="3 10"/>
<evidence type="ECO:0000256" key="4">
    <source>
        <dbReference type="ARBA" id="ARBA00022679"/>
    </source>
</evidence>
<dbReference type="NCBIfam" id="TIGR01313">
    <property type="entry name" value="therm_gnt_kin"/>
    <property type="match status" value="1"/>
</dbReference>
<dbReference type="STRING" id="153721.MYP_3721"/>
<comment type="catalytic activity">
    <reaction evidence="9 10">
        <text>D-gluconate + ATP = 6-phospho-D-gluconate + ADP + H(+)</text>
        <dbReference type="Rhea" id="RHEA:19433"/>
        <dbReference type="ChEBI" id="CHEBI:15378"/>
        <dbReference type="ChEBI" id="CHEBI:18391"/>
        <dbReference type="ChEBI" id="CHEBI:30616"/>
        <dbReference type="ChEBI" id="CHEBI:58759"/>
        <dbReference type="ChEBI" id="CHEBI:456216"/>
        <dbReference type="EC" id="2.7.1.12"/>
    </reaction>
</comment>
<reference evidence="11 12" key="1">
    <citation type="submission" date="2014-09" db="EMBL/GenBank/DDBJ databases">
        <title>Sporocytophaga myxococcoides PG-01 genome sequencing.</title>
        <authorList>
            <person name="Liu L."/>
            <person name="Gao P.J."/>
            <person name="Chen G.J."/>
            <person name="Wang L.S."/>
        </authorList>
    </citation>
    <scope>NUCLEOTIDE SEQUENCE [LARGE SCALE GENOMIC DNA]</scope>
    <source>
        <strain evidence="11 12">PG-01</strain>
    </source>
</reference>
<dbReference type="Pfam" id="PF01202">
    <property type="entry name" value="SKI"/>
    <property type="match status" value="1"/>
</dbReference>
<evidence type="ECO:0000313" key="12">
    <source>
        <dbReference type="Proteomes" id="UP000030185"/>
    </source>
</evidence>
<proteinExistence type="inferred from homology"/>
<accession>A0A098LJB9</accession>
<dbReference type="Proteomes" id="UP000030185">
    <property type="component" value="Unassembled WGS sequence"/>
</dbReference>
<evidence type="ECO:0000256" key="3">
    <source>
        <dbReference type="ARBA" id="ARBA00012054"/>
    </source>
</evidence>
<evidence type="ECO:0000256" key="6">
    <source>
        <dbReference type="ARBA" id="ARBA00022777"/>
    </source>
</evidence>
<dbReference type="GO" id="GO:0005524">
    <property type="term" value="F:ATP binding"/>
    <property type="evidence" value="ECO:0007669"/>
    <property type="project" value="UniProtKB-KW"/>
</dbReference>
<evidence type="ECO:0000256" key="7">
    <source>
        <dbReference type="ARBA" id="ARBA00022840"/>
    </source>
</evidence>
<dbReference type="AlphaFoldDB" id="A0A098LJB9"/>
<comment type="similarity">
    <text evidence="2 10">Belongs to the gluconokinase GntK/GntV family.</text>
</comment>
<evidence type="ECO:0000256" key="2">
    <source>
        <dbReference type="ARBA" id="ARBA00008420"/>
    </source>
</evidence>
<dbReference type="InterPro" id="IPR031322">
    <property type="entry name" value="Shikimate/glucono_kinase"/>
</dbReference>